<keyword evidence="1" id="KW-1133">Transmembrane helix</keyword>
<dbReference type="AlphaFoldDB" id="A0A382NAH2"/>
<feature type="non-terminal residue" evidence="2">
    <location>
        <position position="35"/>
    </location>
</feature>
<sequence length="35" mass="3723">VDVLPPFPAPDPAAFALNILSVLMMYGPFYLANTG</sequence>
<proteinExistence type="predicted"/>
<feature type="non-terminal residue" evidence="2">
    <location>
        <position position="1"/>
    </location>
</feature>
<evidence type="ECO:0000313" key="2">
    <source>
        <dbReference type="EMBL" id="SVC56762.1"/>
    </source>
</evidence>
<dbReference type="EMBL" id="UINC01098325">
    <property type="protein sequence ID" value="SVC56762.1"/>
    <property type="molecule type" value="Genomic_DNA"/>
</dbReference>
<feature type="transmembrane region" description="Helical" evidence="1">
    <location>
        <begin position="12"/>
        <end position="32"/>
    </location>
</feature>
<keyword evidence="1" id="KW-0812">Transmembrane</keyword>
<evidence type="ECO:0000256" key="1">
    <source>
        <dbReference type="SAM" id="Phobius"/>
    </source>
</evidence>
<keyword evidence="1" id="KW-0472">Membrane</keyword>
<protein>
    <submittedName>
        <fullName evidence="2">Uncharacterized protein</fullName>
    </submittedName>
</protein>
<gene>
    <name evidence="2" type="ORF">METZ01_LOCUS309616</name>
</gene>
<organism evidence="2">
    <name type="scientific">marine metagenome</name>
    <dbReference type="NCBI Taxonomy" id="408172"/>
    <lineage>
        <taxon>unclassified sequences</taxon>
        <taxon>metagenomes</taxon>
        <taxon>ecological metagenomes</taxon>
    </lineage>
</organism>
<name>A0A382NAH2_9ZZZZ</name>
<accession>A0A382NAH2</accession>
<reference evidence="2" key="1">
    <citation type="submission" date="2018-05" db="EMBL/GenBank/DDBJ databases">
        <authorList>
            <person name="Lanie J.A."/>
            <person name="Ng W.-L."/>
            <person name="Kazmierczak K.M."/>
            <person name="Andrzejewski T.M."/>
            <person name="Davidsen T.M."/>
            <person name="Wayne K.J."/>
            <person name="Tettelin H."/>
            <person name="Glass J.I."/>
            <person name="Rusch D."/>
            <person name="Podicherti R."/>
            <person name="Tsui H.-C.T."/>
            <person name="Winkler M.E."/>
        </authorList>
    </citation>
    <scope>NUCLEOTIDE SEQUENCE</scope>
</reference>